<feature type="region of interest" description="Disordered" evidence="1">
    <location>
        <begin position="100"/>
        <end position="123"/>
    </location>
</feature>
<evidence type="ECO:0008006" key="5">
    <source>
        <dbReference type="Google" id="ProtNLM"/>
    </source>
</evidence>
<dbReference type="Pfam" id="PF09578">
    <property type="entry name" value="Spore_YabQ"/>
    <property type="match status" value="1"/>
</dbReference>
<feature type="compositionally biased region" description="Basic residues" evidence="1">
    <location>
        <begin position="105"/>
        <end position="123"/>
    </location>
</feature>
<dbReference type="InterPro" id="IPR019074">
    <property type="entry name" value="YabQ"/>
</dbReference>
<organism evidence="3 4">
    <name type="scientific">Zhenpiania hominis</name>
    <dbReference type="NCBI Taxonomy" id="2763644"/>
    <lineage>
        <taxon>Bacteria</taxon>
        <taxon>Bacillati</taxon>
        <taxon>Bacillota</taxon>
        <taxon>Clostridia</taxon>
        <taxon>Peptostreptococcales</taxon>
        <taxon>Anaerovoracaceae</taxon>
        <taxon>Zhenpiania</taxon>
    </lineage>
</organism>
<proteinExistence type="predicted"/>
<keyword evidence="2" id="KW-1133">Transmembrane helix</keyword>
<evidence type="ECO:0000313" key="3">
    <source>
        <dbReference type="EMBL" id="MBC6679873.1"/>
    </source>
</evidence>
<keyword evidence="2" id="KW-0472">Membrane</keyword>
<comment type="caution">
    <text evidence="3">The sequence shown here is derived from an EMBL/GenBank/DDBJ whole genome shotgun (WGS) entry which is preliminary data.</text>
</comment>
<evidence type="ECO:0000256" key="1">
    <source>
        <dbReference type="SAM" id="MobiDB-lite"/>
    </source>
</evidence>
<keyword evidence="2" id="KW-0812">Transmembrane</keyword>
<feature type="transmembrane region" description="Helical" evidence="2">
    <location>
        <begin position="12"/>
        <end position="33"/>
    </location>
</feature>
<feature type="transmembrane region" description="Helical" evidence="2">
    <location>
        <begin position="45"/>
        <end position="68"/>
    </location>
</feature>
<evidence type="ECO:0000256" key="2">
    <source>
        <dbReference type="SAM" id="Phobius"/>
    </source>
</evidence>
<dbReference type="EMBL" id="JACRYT010000007">
    <property type="protein sequence ID" value="MBC6679873.1"/>
    <property type="molecule type" value="Genomic_DNA"/>
</dbReference>
<keyword evidence="4" id="KW-1185">Reference proteome</keyword>
<dbReference type="NCBIfam" id="TIGR02893">
    <property type="entry name" value="spore_yabQ"/>
    <property type="match status" value="1"/>
</dbReference>
<accession>A0A923SW05</accession>
<dbReference type="RefSeq" id="WP_187302972.1">
    <property type="nucleotide sequence ID" value="NZ_CBCTON010000011.1"/>
</dbReference>
<dbReference type="AlphaFoldDB" id="A0A923SW05"/>
<reference evidence="3" key="1">
    <citation type="submission" date="2020-08" db="EMBL/GenBank/DDBJ databases">
        <title>Genome public.</title>
        <authorList>
            <person name="Liu C."/>
            <person name="Sun Q."/>
        </authorList>
    </citation>
    <scope>NUCLEOTIDE SEQUENCE</scope>
    <source>
        <strain evidence="3">BX12</strain>
    </source>
</reference>
<gene>
    <name evidence="3" type="ORF">H9L42_08535</name>
</gene>
<protein>
    <recommendedName>
        <fullName evidence="5">Spore cortex biosynthesis protein YabQ</fullName>
    </recommendedName>
</protein>
<name>A0A923SW05_9FIRM</name>
<evidence type="ECO:0000313" key="4">
    <source>
        <dbReference type="Proteomes" id="UP000602647"/>
    </source>
</evidence>
<dbReference type="Proteomes" id="UP000602647">
    <property type="component" value="Unassembled WGS sequence"/>
</dbReference>
<sequence>MSIIVTDLIKEQAATCLVMASAGIVFSTFYQLCSFFSKRATVKKWIRAGLELFFWVIAAVMTSQFLYYCAYGSLSFHAAAAFAAGALLWKRLFCDIMASSQSKGQRTRGLKKKHGKEKKKQSV</sequence>